<proteinExistence type="inferred from homology"/>
<sequence length="53" mass="6390">MNDLAKLVWTKELSLNNIDIDREHKKLMEICNNLIDLYELNNNREEFARILTE</sequence>
<evidence type="ECO:0000313" key="4">
    <source>
        <dbReference type="EMBL" id="VAW26590.1"/>
    </source>
</evidence>
<keyword evidence="2" id="KW-0479">Metal-binding</keyword>
<reference evidence="4" key="1">
    <citation type="submission" date="2018-06" db="EMBL/GenBank/DDBJ databases">
        <authorList>
            <person name="Zhirakovskaya E."/>
        </authorList>
    </citation>
    <scope>NUCLEOTIDE SEQUENCE</scope>
</reference>
<comment type="similarity">
    <text evidence="1">Belongs to the hemerythrin family.</text>
</comment>
<evidence type="ECO:0000256" key="2">
    <source>
        <dbReference type="ARBA" id="ARBA00022723"/>
    </source>
</evidence>
<dbReference type="SUPFAM" id="SSF47188">
    <property type="entry name" value="Hemerythrin-like"/>
    <property type="match status" value="1"/>
</dbReference>
<dbReference type="Gene3D" id="1.20.120.50">
    <property type="entry name" value="Hemerythrin-like"/>
    <property type="match status" value="1"/>
</dbReference>
<gene>
    <name evidence="4" type="ORF">MNBD_BACTEROID07-2063</name>
</gene>
<evidence type="ECO:0000256" key="3">
    <source>
        <dbReference type="ARBA" id="ARBA00023004"/>
    </source>
</evidence>
<dbReference type="InterPro" id="IPR035938">
    <property type="entry name" value="Hemerythrin-like_sf"/>
</dbReference>
<dbReference type="EMBL" id="UOET01000044">
    <property type="protein sequence ID" value="VAW26590.1"/>
    <property type="molecule type" value="Genomic_DNA"/>
</dbReference>
<dbReference type="GO" id="GO:0046872">
    <property type="term" value="F:metal ion binding"/>
    <property type="evidence" value="ECO:0007669"/>
    <property type="project" value="UniProtKB-KW"/>
</dbReference>
<accession>A0A3B0UBX7</accession>
<organism evidence="4">
    <name type="scientific">hydrothermal vent metagenome</name>
    <dbReference type="NCBI Taxonomy" id="652676"/>
    <lineage>
        <taxon>unclassified sequences</taxon>
        <taxon>metagenomes</taxon>
        <taxon>ecological metagenomes</taxon>
    </lineage>
</organism>
<keyword evidence="3" id="KW-0408">Iron</keyword>
<name>A0A3B0UBX7_9ZZZZ</name>
<dbReference type="AlphaFoldDB" id="A0A3B0UBX7"/>
<protein>
    <submittedName>
        <fullName evidence="4">Uncharacterized protein</fullName>
    </submittedName>
</protein>
<evidence type="ECO:0000256" key="1">
    <source>
        <dbReference type="ARBA" id="ARBA00010587"/>
    </source>
</evidence>
<feature type="non-terminal residue" evidence="4">
    <location>
        <position position="53"/>
    </location>
</feature>